<reference evidence="3 4" key="1">
    <citation type="submission" date="2015-09" db="EMBL/GenBank/DDBJ databases">
        <title>Genome sequencing project for genomic taxonomy and phylogenomics of Bacillus-like bacteria.</title>
        <authorList>
            <person name="Liu B."/>
            <person name="Wang J."/>
            <person name="Zhu Y."/>
            <person name="Liu G."/>
            <person name="Chen Q."/>
            <person name="Chen Z."/>
            <person name="Lan J."/>
            <person name="Che J."/>
            <person name="Ge C."/>
            <person name="Shi H."/>
            <person name="Pan Z."/>
            <person name="Liu X."/>
        </authorList>
    </citation>
    <scope>NUCLEOTIDE SEQUENCE [LARGE SCALE GENOMIC DNA]</scope>
    <source>
        <strain evidence="3 4">DSM 8552</strain>
    </source>
</reference>
<dbReference type="EMBL" id="LJJB01000007">
    <property type="protein sequence ID" value="KQL48538.1"/>
    <property type="molecule type" value="Genomic_DNA"/>
</dbReference>
<sequence>MKKLRLITLMLVAVIGLSACGSGTAEVPKDVKNVQNATYPVGSEVIIKADHKPGMQGAKGKVVAAYETTAYAVTYTPTTGGAPVTNHKWIIHEEIKSHVKKPYAPGTEVILKADHEKGMMDASAKIDSAETTTVYMVDYTPTTGGGEVKNHKWVIESEIEPAPAKK</sequence>
<dbReference type="PROSITE" id="PS51257">
    <property type="entry name" value="PROKAR_LIPOPROTEIN"/>
    <property type="match status" value="1"/>
</dbReference>
<gene>
    <name evidence="3" type="ORF">AN963_01660</name>
</gene>
<feature type="domain" description="DUF1541" evidence="2">
    <location>
        <begin position="105"/>
        <end position="156"/>
    </location>
</feature>
<proteinExistence type="predicted"/>
<evidence type="ECO:0000313" key="3">
    <source>
        <dbReference type="EMBL" id="KQL48538.1"/>
    </source>
</evidence>
<evidence type="ECO:0000256" key="1">
    <source>
        <dbReference type="SAM" id="SignalP"/>
    </source>
</evidence>
<dbReference type="RefSeq" id="WP_055742826.1">
    <property type="nucleotide sequence ID" value="NZ_LJJB01000007.1"/>
</dbReference>
<keyword evidence="1" id="KW-0732">Signal</keyword>
<evidence type="ECO:0000259" key="2">
    <source>
        <dbReference type="Pfam" id="PF07563"/>
    </source>
</evidence>
<dbReference type="InterPro" id="IPR011438">
    <property type="entry name" value="DUF1541"/>
</dbReference>
<dbReference type="Pfam" id="PF07563">
    <property type="entry name" value="DUF1541"/>
    <property type="match status" value="2"/>
</dbReference>
<keyword evidence="4" id="KW-1185">Reference proteome</keyword>
<evidence type="ECO:0000313" key="4">
    <source>
        <dbReference type="Proteomes" id="UP000051063"/>
    </source>
</evidence>
<feature type="domain" description="DUF1541" evidence="2">
    <location>
        <begin position="41"/>
        <end position="92"/>
    </location>
</feature>
<comment type="caution">
    <text evidence="3">The sequence shown here is derived from an EMBL/GenBank/DDBJ whole genome shotgun (WGS) entry which is preliminary data.</text>
</comment>
<dbReference type="Proteomes" id="UP000051063">
    <property type="component" value="Unassembled WGS sequence"/>
</dbReference>
<feature type="chain" id="PRO_5045521283" description="DUF1541 domain-containing protein" evidence="1">
    <location>
        <begin position="26"/>
        <end position="166"/>
    </location>
</feature>
<feature type="signal peptide" evidence="1">
    <location>
        <begin position="1"/>
        <end position="25"/>
    </location>
</feature>
<dbReference type="Gene3D" id="2.30.30.1210">
    <property type="entry name" value="Domain of unknown function DUF1541"/>
    <property type="match status" value="1"/>
</dbReference>
<accession>A0ABR5NAF8</accession>
<name>A0ABR5NAF8_BRECH</name>
<organism evidence="3 4">
    <name type="scientific">Brevibacillus choshinensis</name>
    <dbReference type="NCBI Taxonomy" id="54911"/>
    <lineage>
        <taxon>Bacteria</taxon>
        <taxon>Bacillati</taxon>
        <taxon>Bacillota</taxon>
        <taxon>Bacilli</taxon>
        <taxon>Bacillales</taxon>
        <taxon>Paenibacillaceae</taxon>
        <taxon>Brevibacillus</taxon>
    </lineage>
</organism>
<protein>
    <recommendedName>
        <fullName evidence="2">DUF1541 domain-containing protein</fullName>
    </recommendedName>
</protein>